<dbReference type="KEGG" id="smur:BWP33_00135"/>
<keyword evidence="5" id="KW-1185">Reference proteome</keyword>
<reference evidence="4 5" key="2">
    <citation type="submission" date="2011-10" db="EMBL/GenBank/DDBJ databases">
        <title>The Genome Sequence of Simonsiella muelleri ATCC 29453.</title>
        <authorList>
            <consortium name="The Broad Institute Genome Sequencing Platform"/>
            <consortium name="The Broad Institute Genome Sequencing Center for Infectious Disease"/>
            <person name="Earl A."/>
            <person name="Ward D."/>
            <person name="Feldgarden M."/>
            <person name="Gevers D."/>
            <person name="Izard J."/>
            <person name="Baranova O.V."/>
            <person name="Blanton J.M."/>
            <person name="Tanner A.C."/>
            <person name="Dewhirst F."/>
            <person name="Young S.K."/>
            <person name="Zeng Q."/>
            <person name="Gargeya S."/>
            <person name="Fitzgerald M."/>
            <person name="Haas B."/>
            <person name="Abouelleil A."/>
            <person name="Alvarado L."/>
            <person name="Arachchi H.M."/>
            <person name="Berlin A."/>
            <person name="Brown A."/>
            <person name="Chapman S.B."/>
            <person name="Chen Z."/>
            <person name="Dunbar C."/>
            <person name="Freedman E."/>
            <person name="Gearin G."/>
            <person name="Goldberg J."/>
            <person name="Griggs A."/>
            <person name="Gujja S."/>
            <person name="Heiman D."/>
            <person name="Howarth C."/>
            <person name="Larson L."/>
            <person name="Lui A."/>
            <person name="MacDonald P.J.P."/>
            <person name="Montmayeur A."/>
            <person name="Murphy C."/>
            <person name="Neiman D."/>
            <person name="Pearson M."/>
            <person name="Priest M."/>
            <person name="Roberts A."/>
            <person name="Saif S."/>
            <person name="Shea T."/>
            <person name="Shenoy N."/>
            <person name="Sisk P."/>
            <person name="Stolte C."/>
            <person name="Sykes S."/>
            <person name="Wortman J."/>
            <person name="Nusbaum C."/>
            <person name="Birren B."/>
        </authorList>
    </citation>
    <scope>NUCLEOTIDE SEQUENCE [LARGE SCALE GENOMIC DNA]</scope>
    <source>
        <strain evidence="4 5">ATCC 29453</strain>
    </source>
</reference>
<name>V9HEA1_9NEIS</name>
<comment type="caution">
    <text evidence="4">The sequence shown here is derived from an EMBL/GenBank/DDBJ whole genome shotgun (WGS) entry which is preliminary data.</text>
</comment>
<evidence type="ECO:0000313" key="4">
    <source>
        <dbReference type="EMBL" id="EFG32087.1"/>
    </source>
</evidence>
<dbReference type="InterPro" id="IPR036765">
    <property type="entry name" value="ZipA_FtsZ-bd_C_sf"/>
</dbReference>
<dbReference type="EMBL" id="ADCY02000051">
    <property type="protein sequence ID" value="EFG32087.1"/>
    <property type="molecule type" value="Genomic_DNA"/>
</dbReference>
<dbReference type="eggNOG" id="COG3115">
    <property type="taxonomic scope" value="Bacteria"/>
</dbReference>
<keyword evidence="1" id="KW-0131">Cell cycle</keyword>
<dbReference type="Proteomes" id="UP000017813">
    <property type="component" value="Unassembled WGS sequence"/>
</dbReference>
<evidence type="ECO:0000256" key="2">
    <source>
        <dbReference type="RuleBase" id="RU003613"/>
    </source>
</evidence>
<dbReference type="Gene3D" id="3.30.1400.10">
    <property type="entry name" value="ZipA, C-terminal FtsZ-binding domain"/>
    <property type="match status" value="1"/>
</dbReference>
<dbReference type="RefSeq" id="WP_002642706.1">
    <property type="nucleotide sequence ID" value="NZ_CP019448.1"/>
</dbReference>
<keyword evidence="1" id="KW-0132">Cell division</keyword>
<keyword evidence="2" id="KW-0997">Cell inner membrane</keyword>
<sequence length="467" mass="52243">MNETLLIIIAALLTVLVAVFAYNMIQESRYRNKIRSQFGHSDQDALMGSQMQSVRDGRTLSHEKINADAPAMTYKPSIVGNTPTSQPEEDDDIDLNDFLDDLNDADDEAQSNQEITLSQTGLEVPTHQVGTDTNLPTPTGGLMSSLRATFNRMLNSISDDPQPELSAPVANPIDDAEVFDETQLTSNQPNILIEFDDLKRSRLPWFDSRIDYMTYVSLREAQELPVVPRLSSRYRVQMIGCTMDGLFQVAEPIPGVQYQAFAIGMQAINRNGLASERDLAMFGQQVQHFADSMDGEAKLDDIHNFLSIAEPLDELCARVDQIIAIHLVSRVSILGSELRNSLEKLGFQLLQDGAFGYLDQNGEVKFTAVTLDGSLFTPQLLASQPYKGFSMLFDITRVPHGDQHFEEYMDLAVSLSQTLHLELVDDQIQEVSTEWLKNIRSFVLDKQMEMIDARIPPGSELAQRVFS</sequence>
<dbReference type="OrthoDB" id="8521018at2"/>
<dbReference type="InterPro" id="IPR007449">
    <property type="entry name" value="ZipA_FtsZ-bd_C"/>
</dbReference>
<dbReference type="AlphaFoldDB" id="V9HEA1"/>
<accession>V9HEA1</accession>
<evidence type="ECO:0000313" key="5">
    <source>
        <dbReference type="Proteomes" id="UP000017813"/>
    </source>
</evidence>
<keyword evidence="2" id="KW-1003">Cell membrane</keyword>
<dbReference type="Pfam" id="PF04354">
    <property type="entry name" value="ZipA_C"/>
    <property type="match status" value="1"/>
</dbReference>
<comment type="similarity">
    <text evidence="1">Belongs to the ZipA family.</text>
</comment>
<keyword evidence="2" id="KW-0472">Membrane</keyword>
<evidence type="ECO:0000259" key="3">
    <source>
        <dbReference type="SMART" id="SM00771"/>
    </source>
</evidence>
<dbReference type="GO" id="GO:0090529">
    <property type="term" value="P:cell septum assembly"/>
    <property type="evidence" value="ECO:0007669"/>
    <property type="project" value="InterPro"/>
</dbReference>
<dbReference type="SUPFAM" id="SSF64383">
    <property type="entry name" value="Cell-division protein ZipA, C-terminal domain"/>
    <property type="match status" value="1"/>
</dbReference>
<dbReference type="HOGENOM" id="CLU_656932_0_0_4"/>
<protein>
    <recommendedName>
        <fullName evidence="1">Cell division protein ZipA</fullName>
    </recommendedName>
</protein>
<reference evidence="4 5" key="1">
    <citation type="submission" date="2010-03" db="EMBL/GenBank/DDBJ databases">
        <authorList>
            <consortium name="The Broad Institute Genome Sequencing Platform"/>
            <person name="Ward D."/>
            <person name="Earl A."/>
            <person name="Feldgarden M."/>
            <person name="Gevers D."/>
            <person name="Young S."/>
            <person name="Zeng Q."/>
            <person name="Koehrsen M."/>
            <person name="Alvarado L."/>
            <person name="Berlin A.M."/>
            <person name="Borenstein D."/>
            <person name="Chapman S.B."/>
            <person name="Chen Z."/>
            <person name="Engels R."/>
            <person name="Freedman E."/>
            <person name="Gellesch M."/>
            <person name="Goldberg J."/>
            <person name="Griggs A."/>
            <person name="Gujja S."/>
            <person name="Heilman E.R."/>
            <person name="Heiman D.I."/>
            <person name="Hepburn T.A."/>
            <person name="Howarth C."/>
            <person name="Jen D."/>
            <person name="Larson L."/>
            <person name="Mehta T."/>
            <person name="Park D."/>
            <person name="Pearson M."/>
            <person name="Richards J."/>
            <person name="Roberts A."/>
            <person name="Saif S."/>
            <person name="Shea T.D."/>
            <person name="Shenoy N."/>
            <person name="Sisk P."/>
            <person name="Stolte C."/>
            <person name="Sykes S.N."/>
            <person name="Walk T."/>
            <person name="White J."/>
            <person name="Yandava C."/>
            <person name="Izard J."/>
            <person name="Baranova O.V."/>
            <person name="Blanton J.M."/>
            <person name="Tanner A.C."/>
            <person name="Dewhirst F."/>
            <person name="Haas B."/>
            <person name="Nusbaum C."/>
            <person name="Birren B."/>
        </authorList>
    </citation>
    <scope>NUCLEOTIDE SEQUENCE [LARGE SCALE GENOMIC DNA]</scope>
    <source>
        <strain evidence="4 5">ATCC 29453</strain>
    </source>
</reference>
<comment type="function">
    <text evidence="1">Essential cell division protein that stabilizes the FtsZ protofilaments by cross-linking them and that serves as a cytoplasmic membrane anchor for the Z ring. Also required for the recruitment to the septal ring of downstream cell division proteins.</text>
</comment>
<comment type="subcellular location">
    <subcellularLocation>
        <location evidence="2">Cell inner membrane</location>
        <topology evidence="2">Single-pass type I membrane protein</topology>
    </subcellularLocation>
</comment>
<feature type="domain" description="ZipA C-terminal FtsZ-binding" evidence="3">
    <location>
        <begin position="319"/>
        <end position="443"/>
    </location>
</feature>
<dbReference type="GO" id="GO:0005886">
    <property type="term" value="C:plasma membrane"/>
    <property type="evidence" value="ECO:0007669"/>
    <property type="project" value="UniProtKB-SubCell"/>
</dbReference>
<organism evidence="4 5">
    <name type="scientific">Simonsiella muelleri ATCC 29453</name>
    <dbReference type="NCBI Taxonomy" id="641147"/>
    <lineage>
        <taxon>Bacteria</taxon>
        <taxon>Pseudomonadati</taxon>
        <taxon>Pseudomonadota</taxon>
        <taxon>Betaproteobacteria</taxon>
        <taxon>Neisseriales</taxon>
        <taxon>Neisseriaceae</taxon>
        <taxon>Simonsiella</taxon>
    </lineage>
</organism>
<keyword evidence="2" id="KW-0812">Transmembrane</keyword>
<evidence type="ECO:0000256" key="1">
    <source>
        <dbReference type="RuleBase" id="RU003612"/>
    </source>
</evidence>
<dbReference type="SMART" id="SM00771">
    <property type="entry name" value="ZipA_C"/>
    <property type="match status" value="1"/>
</dbReference>
<dbReference type="STRING" id="641147.HMPREF9021_00493"/>
<gene>
    <name evidence="4" type="ORF">HMPREF9021_00493</name>
</gene>
<proteinExistence type="inferred from homology"/>